<dbReference type="PROSITE" id="PS51644">
    <property type="entry name" value="HTH_OST"/>
    <property type="match status" value="1"/>
</dbReference>
<name>A0A4D6NSN8_VIGUN</name>
<reference evidence="2 3" key="1">
    <citation type="submission" date="2019-04" db="EMBL/GenBank/DDBJ databases">
        <title>An improved genome assembly and genetic linkage map for asparagus bean, Vigna unguiculata ssp. sesquipedialis.</title>
        <authorList>
            <person name="Xia Q."/>
            <person name="Zhang R."/>
            <person name="Dong Y."/>
        </authorList>
    </citation>
    <scope>NUCLEOTIDE SEQUENCE [LARGE SCALE GENOMIC DNA]</scope>
    <source>
        <tissue evidence="2">Leaf</tissue>
    </source>
</reference>
<accession>A0A4D6NSN8</accession>
<dbReference type="Gene3D" id="3.30.420.610">
    <property type="entry name" value="LOTUS domain-like"/>
    <property type="match status" value="1"/>
</dbReference>
<dbReference type="Pfam" id="PF12872">
    <property type="entry name" value="OST-HTH"/>
    <property type="match status" value="1"/>
</dbReference>
<dbReference type="InterPro" id="IPR021139">
    <property type="entry name" value="NYN"/>
</dbReference>
<evidence type="ECO:0000313" key="3">
    <source>
        <dbReference type="Proteomes" id="UP000501690"/>
    </source>
</evidence>
<sequence>MRALLRDHLFRSRSPAPTLLLRLQACEFSSSHSSFSSSSSSTSAPNHSRDVRVSVWWDFQSCAVPDDVEASKVAPAIEKAVRANGIKGPLHITAFGNPHLLPKPNQEALASSGIQVIHIPGGGTNSVNILVDIMFWVKKNPPPAHLFLISGDGDFGCILHRLRMNNYNILLATPGKAPAVLFSAATIMWQWPSLLKGKNLIGNISTILLMVHLVLGTEILRSKTSSDIDSVKSEYASCKPVEKHTASGNYHVGNDHTTMEKNGTGNYELGNFKAMNKFESPTRKEADGVCFSPFSSPVKYSLIGRTFGRIAETYKTRPSFFRWIRSWWPIWKSNAKSDDLAAHQNKVVSHLEDSKSEMNQTVSHFEEPKLSELDQNVLHSRKPQLFSSGSFWNDLKSFIFSPKGSLLISQSKTREDMAHKLQNDGPLVLRSLTQKDIIQLVKLLTAEKKWLVEIPSHGANGLRSVFMIRASQFKFSNSFEDDVKKQKQSFPRTRIDATSTEMKYTERSRNDILEDLHTLVSEILRDHSQGYNISSFRGLFVDRFGYPLEIQKLGHKKLSSLLQVIPGVKLESTYIFPCGPAVSASNGETSIRKTQMINASHAVLSSDGELSVTLQKDNNRHWRN</sequence>
<dbReference type="GO" id="GO:0010468">
    <property type="term" value="P:regulation of gene expression"/>
    <property type="evidence" value="ECO:0007669"/>
    <property type="project" value="InterPro"/>
</dbReference>
<gene>
    <name evidence="2" type="ORF">DEO72_LG11g2284</name>
</gene>
<dbReference type="Pfam" id="PF01936">
    <property type="entry name" value="NYN"/>
    <property type="match status" value="1"/>
</dbReference>
<feature type="domain" description="HTH OST-type" evidence="1">
    <location>
        <begin position="512"/>
        <end position="587"/>
    </location>
</feature>
<dbReference type="Proteomes" id="UP000501690">
    <property type="component" value="Linkage Group LG11"/>
</dbReference>
<organism evidence="2 3">
    <name type="scientific">Vigna unguiculata</name>
    <name type="common">Cowpea</name>
    <dbReference type="NCBI Taxonomy" id="3917"/>
    <lineage>
        <taxon>Eukaryota</taxon>
        <taxon>Viridiplantae</taxon>
        <taxon>Streptophyta</taxon>
        <taxon>Embryophyta</taxon>
        <taxon>Tracheophyta</taxon>
        <taxon>Spermatophyta</taxon>
        <taxon>Magnoliopsida</taxon>
        <taxon>eudicotyledons</taxon>
        <taxon>Gunneridae</taxon>
        <taxon>Pentapetalae</taxon>
        <taxon>rosids</taxon>
        <taxon>fabids</taxon>
        <taxon>Fabales</taxon>
        <taxon>Fabaceae</taxon>
        <taxon>Papilionoideae</taxon>
        <taxon>50 kb inversion clade</taxon>
        <taxon>NPAAA clade</taxon>
        <taxon>indigoferoid/millettioid clade</taxon>
        <taxon>Phaseoleae</taxon>
        <taxon>Vigna</taxon>
    </lineage>
</organism>
<dbReference type="PANTHER" id="PTHR14379:SF6">
    <property type="entry name" value="EMB|CAB71880.1"/>
    <property type="match status" value="1"/>
</dbReference>
<protein>
    <recommendedName>
        <fullName evidence="1">HTH OST-type domain-containing protein</fullName>
    </recommendedName>
</protein>
<dbReference type="GO" id="GO:0005777">
    <property type="term" value="C:peroxisome"/>
    <property type="evidence" value="ECO:0007669"/>
    <property type="project" value="InterPro"/>
</dbReference>
<keyword evidence="3" id="KW-1185">Reference proteome</keyword>
<dbReference type="InterPro" id="IPR025605">
    <property type="entry name" value="OST-HTH/LOTUS_dom"/>
</dbReference>
<dbReference type="PANTHER" id="PTHR14379">
    <property type="entry name" value="LIMKAIN B LKAP"/>
    <property type="match status" value="1"/>
</dbReference>
<dbReference type="InterPro" id="IPR024768">
    <property type="entry name" value="Marf1"/>
</dbReference>
<dbReference type="CDD" id="cd10910">
    <property type="entry name" value="PIN_limkain_b1_N_like"/>
    <property type="match status" value="1"/>
</dbReference>
<dbReference type="EMBL" id="CP039355">
    <property type="protein sequence ID" value="QCE15275.1"/>
    <property type="molecule type" value="Genomic_DNA"/>
</dbReference>
<dbReference type="GO" id="GO:0004540">
    <property type="term" value="F:RNA nuclease activity"/>
    <property type="evidence" value="ECO:0007669"/>
    <property type="project" value="InterPro"/>
</dbReference>
<dbReference type="AlphaFoldDB" id="A0A4D6NSN8"/>
<proteinExistence type="predicted"/>
<evidence type="ECO:0000313" key="2">
    <source>
        <dbReference type="EMBL" id="QCE15275.1"/>
    </source>
</evidence>
<dbReference type="CDD" id="cd08824">
    <property type="entry name" value="LOTUS"/>
    <property type="match status" value="1"/>
</dbReference>
<dbReference type="InterPro" id="IPR041966">
    <property type="entry name" value="LOTUS-like"/>
</dbReference>
<evidence type="ECO:0000259" key="1">
    <source>
        <dbReference type="PROSITE" id="PS51644"/>
    </source>
</evidence>